<dbReference type="PANTHER" id="PTHR11861:SF8">
    <property type="entry name" value="PKD DOMAIN-CONTAINING PROTEIN"/>
    <property type="match status" value="1"/>
</dbReference>
<organism evidence="3 4">
    <name type="scientific">Blomia tropicalis</name>
    <name type="common">Mite</name>
    <dbReference type="NCBI Taxonomy" id="40697"/>
    <lineage>
        <taxon>Eukaryota</taxon>
        <taxon>Metazoa</taxon>
        <taxon>Ecdysozoa</taxon>
        <taxon>Arthropoda</taxon>
        <taxon>Chelicerata</taxon>
        <taxon>Arachnida</taxon>
        <taxon>Acari</taxon>
        <taxon>Acariformes</taxon>
        <taxon>Sarcoptiformes</taxon>
        <taxon>Astigmata</taxon>
        <taxon>Glycyphagoidea</taxon>
        <taxon>Echimyopodidae</taxon>
        <taxon>Blomia</taxon>
    </lineage>
</organism>
<keyword evidence="1" id="KW-0472">Membrane</keyword>
<dbReference type="GO" id="GO:0005886">
    <property type="term" value="C:plasma membrane"/>
    <property type="evidence" value="ECO:0007669"/>
    <property type="project" value="TreeGrafter"/>
</dbReference>
<dbReference type="OMA" id="NMTILIY"/>
<dbReference type="EMBL" id="JAPWDV010000002">
    <property type="protein sequence ID" value="KAJ6218742.1"/>
    <property type="molecule type" value="Genomic_DNA"/>
</dbReference>
<feature type="chain" id="PRO_5040461853" description="PKD domain-containing protein" evidence="2">
    <location>
        <begin position="25"/>
        <end position="406"/>
    </location>
</feature>
<name>A0A9Q0M657_BLOTA</name>
<gene>
    <name evidence="3" type="ORF">RDWZM_004554</name>
</gene>
<sequence length="406" mass="46318">MKRYLINWKHCFLIFVISITIVNADELIINGDTNILTGTNSTFQLLLQQSVPYPSLFFFGYECEINLPKPVNDEVISKTTATYSLNFANVPPDSYTFNVKVYVYFLHQKAWKVAEKSITLQIKDKLDDFYILKGKQDNLPPFTSKNAYKTNDTINFEADQQCDNSVLSNNSTNLSYQWQLTGPNSTNVKGNERHLNYNFTIPGDYNLQLDLIANITQYSIVRKGLFKQTVHVKEPVADVKIDGNNYVKDGSLLHLNVSCNGSSRFMICHYFSDTKTNKTCFNSSIIVENCFLSISHYFRENGTHYMNIGVRNDVSEMMQSAKVLVYKVGPKQSLVFVILPLVSSFLVIIIVLLGIAHHIKQRRLLNATIEVATMENFGLYGTNTSLNEKSFIERIHDSLRDLIRSN</sequence>
<evidence type="ECO:0000256" key="2">
    <source>
        <dbReference type="SAM" id="SignalP"/>
    </source>
</evidence>
<reference evidence="3" key="1">
    <citation type="submission" date="2022-12" db="EMBL/GenBank/DDBJ databases">
        <title>Genome assemblies of Blomia tropicalis.</title>
        <authorList>
            <person name="Cui Y."/>
        </authorList>
    </citation>
    <scope>NUCLEOTIDE SEQUENCE</scope>
    <source>
        <tissue evidence="3">Adult mites</tissue>
    </source>
</reference>
<keyword evidence="1" id="KW-1133">Transmembrane helix</keyword>
<evidence type="ECO:0000256" key="1">
    <source>
        <dbReference type="SAM" id="Phobius"/>
    </source>
</evidence>
<proteinExistence type="predicted"/>
<evidence type="ECO:0008006" key="5">
    <source>
        <dbReference type="Google" id="ProtNLM"/>
    </source>
</evidence>
<comment type="caution">
    <text evidence="3">The sequence shown here is derived from an EMBL/GenBank/DDBJ whole genome shotgun (WGS) entry which is preliminary data.</text>
</comment>
<keyword evidence="1" id="KW-0812">Transmembrane</keyword>
<dbReference type="PANTHER" id="PTHR11861">
    <property type="entry name" value="MELANOCYTE PROTEIN PMEL 17-RELATED"/>
    <property type="match status" value="1"/>
</dbReference>
<feature type="signal peptide" evidence="2">
    <location>
        <begin position="1"/>
        <end position="24"/>
    </location>
</feature>
<dbReference type="InterPro" id="IPR045219">
    <property type="entry name" value="PKAT"/>
</dbReference>
<evidence type="ECO:0000313" key="3">
    <source>
        <dbReference type="EMBL" id="KAJ6218742.1"/>
    </source>
</evidence>
<feature type="transmembrane region" description="Helical" evidence="1">
    <location>
        <begin position="334"/>
        <end position="356"/>
    </location>
</feature>
<evidence type="ECO:0000313" key="4">
    <source>
        <dbReference type="Proteomes" id="UP001142055"/>
    </source>
</evidence>
<accession>A0A9Q0M657</accession>
<keyword evidence="4" id="KW-1185">Reference proteome</keyword>
<dbReference type="AlphaFoldDB" id="A0A9Q0M657"/>
<protein>
    <recommendedName>
        <fullName evidence="5">PKD domain-containing protein</fullName>
    </recommendedName>
</protein>
<keyword evidence="2" id="KW-0732">Signal</keyword>
<dbReference type="Proteomes" id="UP001142055">
    <property type="component" value="Chromosome 2"/>
</dbReference>